<sequence length="494" mass="51819">MSPAPLRPYGRRELFGLAATGTLAGIAAATLPASDRAAAAVARRTRFPAVVIGSGFGGAVAALRLGRAGLDTLVLERGAETPGKDGGVEEHRESGLGMLAGAAVGGGSVGYFGVTLGPQRRYFERLYPKGLRYDELARTWFPLARRMLRATPLPRDVYASAPYTHVRSWDARMRRAGFATAAVEAAFNWQAVRDELAGRTRSVVTAGDPVGATTSGAKLTLRRTYLSEALATGRVQLRARAEVVRIQRDRRGYVLEVRRRAADGTVTGTEAITCELLFLAAGTLGTNRLLVAARETGALPDLPAAVGSGFGDNGDQFTGCIVPASDSGPTQGGPIASTARVHSGFGLPLTLECGHFPPTADRTLSVTFAMTVDTDHRGTFRYDPVTRTVRLTDWSPEKTAAARRAALAANTRIAEASPGCEPVPYTLSFLPTAHPVGGCEIGRVTDLEGRVRGMKGLYVVDGTLLPGNAAGANPSLTITALAERALAGIIRAGG</sequence>
<evidence type="ECO:0000256" key="10">
    <source>
        <dbReference type="ARBA" id="ARBA00023235"/>
    </source>
</evidence>
<keyword evidence="18" id="KW-1185">Reference proteome</keyword>
<dbReference type="EMBL" id="FNFF01000001">
    <property type="protein sequence ID" value="SDJ44008.1"/>
    <property type="molecule type" value="Genomic_DNA"/>
</dbReference>
<dbReference type="GO" id="GO:0008203">
    <property type="term" value="P:cholesterol metabolic process"/>
    <property type="evidence" value="ECO:0007669"/>
    <property type="project" value="UniProtKB-KW"/>
</dbReference>
<evidence type="ECO:0000256" key="15">
    <source>
        <dbReference type="ARBA" id="ARBA00049778"/>
    </source>
</evidence>
<dbReference type="Gene3D" id="3.30.410.10">
    <property type="entry name" value="Cholesterol Oxidase, domain 2"/>
    <property type="match status" value="1"/>
</dbReference>
<evidence type="ECO:0000256" key="6">
    <source>
        <dbReference type="ARBA" id="ARBA00023002"/>
    </source>
</evidence>
<evidence type="ECO:0000313" key="17">
    <source>
        <dbReference type="EMBL" id="SDJ44008.1"/>
    </source>
</evidence>
<name>A0A1G8TR65_9ACTN</name>
<dbReference type="GO" id="GO:0004769">
    <property type="term" value="F:steroid Delta-isomerase activity"/>
    <property type="evidence" value="ECO:0007669"/>
    <property type="project" value="UniProtKB-EC"/>
</dbReference>
<reference evidence="17 18" key="1">
    <citation type="submission" date="2016-10" db="EMBL/GenBank/DDBJ databases">
        <authorList>
            <person name="de Groot N.N."/>
        </authorList>
    </citation>
    <scope>NUCLEOTIDE SEQUENCE [LARGE SCALE GENOMIC DNA]</scope>
    <source>
        <strain evidence="17 18">CGMCC 4.5727</strain>
    </source>
</reference>
<protein>
    <recommendedName>
        <fullName evidence="14">Cholesterol oxidase</fullName>
        <ecNumber evidence="13">1.1.3.6</ecNumber>
        <ecNumber evidence="11">5.3.3.1</ecNumber>
    </recommendedName>
    <alternativeName>
        <fullName evidence="15">Cholesterol isomerase</fullName>
    </alternativeName>
</protein>
<dbReference type="Proteomes" id="UP000199155">
    <property type="component" value="Unassembled WGS sequence"/>
</dbReference>
<evidence type="ECO:0000259" key="16">
    <source>
        <dbReference type="Pfam" id="PF05199"/>
    </source>
</evidence>
<dbReference type="OrthoDB" id="3587784at2"/>
<keyword evidence="6" id="KW-0560">Oxidoreductase</keyword>
<comment type="pathway">
    <text evidence="12">Steroid metabolism; cholesterol degradation.</text>
</comment>
<dbReference type="InterPro" id="IPR006311">
    <property type="entry name" value="TAT_signal"/>
</dbReference>
<evidence type="ECO:0000256" key="9">
    <source>
        <dbReference type="ARBA" id="ARBA00023221"/>
    </source>
</evidence>
<evidence type="ECO:0000256" key="3">
    <source>
        <dbReference type="ARBA" id="ARBA00022548"/>
    </source>
</evidence>
<evidence type="ECO:0000256" key="8">
    <source>
        <dbReference type="ARBA" id="ARBA00023166"/>
    </source>
</evidence>
<evidence type="ECO:0000256" key="5">
    <source>
        <dbReference type="ARBA" id="ARBA00022827"/>
    </source>
</evidence>
<evidence type="ECO:0000256" key="12">
    <source>
        <dbReference type="ARBA" id="ARBA00049645"/>
    </source>
</evidence>
<dbReference type="InterPro" id="IPR052542">
    <property type="entry name" value="Cholesterol_Oxidase"/>
</dbReference>
<keyword evidence="5" id="KW-0274">FAD</keyword>
<gene>
    <name evidence="17" type="ORF">SAMN05421806_101408</name>
</gene>
<keyword evidence="4" id="KW-0285">Flavoprotein</keyword>
<comment type="cofactor">
    <cofactor evidence="1">
        <name>FAD</name>
        <dbReference type="ChEBI" id="CHEBI:57692"/>
    </cofactor>
</comment>
<dbReference type="STRING" id="417292.SAMN05421806_101408"/>
<dbReference type="Pfam" id="PF05199">
    <property type="entry name" value="GMC_oxred_C"/>
    <property type="match status" value="1"/>
</dbReference>
<keyword evidence="3" id="KW-0153">Cholesterol metabolism</keyword>
<evidence type="ECO:0000256" key="11">
    <source>
        <dbReference type="ARBA" id="ARBA00038856"/>
    </source>
</evidence>
<dbReference type="EC" id="1.1.3.6" evidence="13"/>
<evidence type="ECO:0000256" key="1">
    <source>
        <dbReference type="ARBA" id="ARBA00001974"/>
    </source>
</evidence>
<dbReference type="InterPro" id="IPR036188">
    <property type="entry name" value="FAD/NAD-bd_sf"/>
</dbReference>
<proteinExistence type="inferred from homology"/>
<keyword evidence="9" id="KW-0753">Steroid metabolism</keyword>
<dbReference type="RefSeq" id="WP_093606880.1">
    <property type="nucleotide sequence ID" value="NZ_FNFF01000001.1"/>
</dbReference>
<accession>A0A1G8TR65</accession>
<dbReference type="EC" id="5.3.3.1" evidence="11"/>
<dbReference type="SUPFAM" id="SSF54373">
    <property type="entry name" value="FAD-linked reductases, C-terminal domain"/>
    <property type="match status" value="1"/>
</dbReference>
<keyword evidence="7" id="KW-0443">Lipid metabolism</keyword>
<dbReference type="InterPro" id="IPR007867">
    <property type="entry name" value="GMC_OxRtase_C"/>
</dbReference>
<dbReference type="AlphaFoldDB" id="A0A1G8TR65"/>
<evidence type="ECO:0000256" key="2">
    <source>
        <dbReference type="ARBA" id="ARBA00010790"/>
    </source>
</evidence>
<dbReference type="GO" id="GO:0016995">
    <property type="term" value="F:cholesterol oxidase activity"/>
    <property type="evidence" value="ECO:0007669"/>
    <property type="project" value="UniProtKB-EC"/>
</dbReference>
<evidence type="ECO:0000256" key="4">
    <source>
        <dbReference type="ARBA" id="ARBA00022630"/>
    </source>
</evidence>
<keyword evidence="10" id="KW-0413">Isomerase</keyword>
<dbReference type="PANTHER" id="PTHR47470">
    <property type="entry name" value="CHOLESTEROL OXIDASE"/>
    <property type="match status" value="1"/>
</dbReference>
<feature type="domain" description="Glucose-methanol-choline oxidoreductase C-terminal" evidence="16">
    <location>
        <begin position="402"/>
        <end position="482"/>
    </location>
</feature>
<dbReference type="PROSITE" id="PS51318">
    <property type="entry name" value="TAT"/>
    <property type="match status" value="1"/>
</dbReference>
<evidence type="ECO:0000256" key="14">
    <source>
        <dbReference type="ARBA" id="ARBA00049744"/>
    </source>
</evidence>
<comment type="similarity">
    <text evidence="2">Belongs to the GMC oxidoreductase family.</text>
</comment>
<dbReference type="Gene3D" id="3.50.50.60">
    <property type="entry name" value="FAD/NAD(P)-binding domain"/>
    <property type="match status" value="2"/>
</dbReference>
<evidence type="ECO:0000256" key="7">
    <source>
        <dbReference type="ARBA" id="ARBA00023098"/>
    </source>
</evidence>
<evidence type="ECO:0000313" key="18">
    <source>
        <dbReference type="Proteomes" id="UP000199155"/>
    </source>
</evidence>
<dbReference type="SUPFAM" id="SSF51905">
    <property type="entry name" value="FAD/NAD(P)-binding domain"/>
    <property type="match status" value="1"/>
</dbReference>
<dbReference type="PANTHER" id="PTHR47470:SF1">
    <property type="entry name" value="FAD-DEPENDENT OXIDOREDUCTASE 2 FAD BINDING DOMAIN-CONTAINING PROTEIN"/>
    <property type="match status" value="1"/>
</dbReference>
<organism evidence="17 18">
    <name type="scientific">Streptomyces indicus</name>
    <dbReference type="NCBI Taxonomy" id="417292"/>
    <lineage>
        <taxon>Bacteria</taxon>
        <taxon>Bacillati</taxon>
        <taxon>Actinomycetota</taxon>
        <taxon>Actinomycetes</taxon>
        <taxon>Kitasatosporales</taxon>
        <taxon>Streptomycetaceae</taxon>
        <taxon>Streptomyces</taxon>
    </lineage>
</organism>
<keyword evidence="8" id="KW-1207">Sterol metabolism</keyword>
<evidence type="ECO:0000256" key="13">
    <source>
        <dbReference type="ARBA" id="ARBA00049723"/>
    </source>
</evidence>